<reference evidence="2" key="1">
    <citation type="journal article" date="2022" name="bioRxiv">
        <title>Sequencing and chromosome-scale assembly of the giantPleurodeles waltlgenome.</title>
        <authorList>
            <person name="Brown T."/>
            <person name="Elewa A."/>
            <person name="Iarovenko S."/>
            <person name="Subramanian E."/>
            <person name="Araus A.J."/>
            <person name="Petzold A."/>
            <person name="Susuki M."/>
            <person name="Suzuki K.-i.T."/>
            <person name="Hayashi T."/>
            <person name="Toyoda A."/>
            <person name="Oliveira C."/>
            <person name="Osipova E."/>
            <person name="Leigh N.D."/>
            <person name="Simon A."/>
            <person name="Yun M.H."/>
        </authorList>
    </citation>
    <scope>NUCLEOTIDE SEQUENCE</scope>
    <source>
        <strain evidence="2">20211129_DDA</strain>
        <tissue evidence="2">Liver</tissue>
    </source>
</reference>
<protein>
    <submittedName>
        <fullName evidence="2">Uncharacterized protein</fullName>
    </submittedName>
</protein>
<name>A0AAV7R7Z4_PLEWA</name>
<comment type="caution">
    <text evidence="2">The sequence shown here is derived from an EMBL/GenBank/DDBJ whole genome shotgun (WGS) entry which is preliminary data.</text>
</comment>
<keyword evidence="3" id="KW-1185">Reference proteome</keyword>
<dbReference type="AlphaFoldDB" id="A0AAV7R7Z4"/>
<organism evidence="2 3">
    <name type="scientific">Pleurodeles waltl</name>
    <name type="common">Iberian ribbed newt</name>
    <dbReference type="NCBI Taxonomy" id="8319"/>
    <lineage>
        <taxon>Eukaryota</taxon>
        <taxon>Metazoa</taxon>
        <taxon>Chordata</taxon>
        <taxon>Craniata</taxon>
        <taxon>Vertebrata</taxon>
        <taxon>Euteleostomi</taxon>
        <taxon>Amphibia</taxon>
        <taxon>Batrachia</taxon>
        <taxon>Caudata</taxon>
        <taxon>Salamandroidea</taxon>
        <taxon>Salamandridae</taxon>
        <taxon>Pleurodelinae</taxon>
        <taxon>Pleurodeles</taxon>
    </lineage>
</organism>
<proteinExistence type="predicted"/>
<evidence type="ECO:0000313" key="2">
    <source>
        <dbReference type="EMBL" id="KAJ1148245.1"/>
    </source>
</evidence>
<gene>
    <name evidence="2" type="ORF">NDU88_001082</name>
</gene>
<evidence type="ECO:0000256" key="1">
    <source>
        <dbReference type="SAM" id="MobiDB-lite"/>
    </source>
</evidence>
<dbReference type="EMBL" id="JANPWB010000009">
    <property type="protein sequence ID" value="KAJ1148245.1"/>
    <property type="molecule type" value="Genomic_DNA"/>
</dbReference>
<accession>A0AAV7R7Z4</accession>
<evidence type="ECO:0000313" key="3">
    <source>
        <dbReference type="Proteomes" id="UP001066276"/>
    </source>
</evidence>
<feature type="region of interest" description="Disordered" evidence="1">
    <location>
        <begin position="277"/>
        <end position="329"/>
    </location>
</feature>
<sequence>MSLVRHYVAGLSHWRQGRCEPCSPTTLFMAGEAGSATEGNTCVSPARTGPATPTAVNADAPPSMKLNPTWCLRISEVATLYLIPSSSCRVPTPVVSICGRSPPIRLSFGSLPYFLSSVFVTPGSVLPRELLSRLSPAPHSPHAAKYTLLQKDHKPLERPRLRRVQPRAARCQAYSSFPLSFPERSTLLRARSPSSGTARARRHFPGSTCLGVAASPHLVTAELCRPAGLRTPGARGRPTGFRSARTLPRLPRYARDDMHHRIYHKRRDSAYSFAVFPDESAGPTASPDREESPKLGPGPVRPTAAAPLPQHRTFKFTPPQLSGDFRSCR</sequence>
<dbReference type="Proteomes" id="UP001066276">
    <property type="component" value="Chromosome 5"/>
</dbReference>